<dbReference type="InterPro" id="IPR020806">
    <property type="entry name" value="PKS_PP-bd"/>
</dbReference>
<dbReference type="SUPFAM" id="SSF47336">
    <property type="entry name" value="ACP-like"/>
    <property type="match status" value="4"/>
</dbReference>
<dbReference type="PANTHER" id="PTHR43775:SF51">
    <property type="entry name" value="INACTIVE PHENOLPHTHIOCEROL SYNTHESIS POLYKETIDE SYNTHASE TYPE I PKS1-RELATED"/>
    <property type="match status" value="1"/>
</dbReference>
<dbReference type="InterPro" id="IPR013968">
    <property type="entry name" value="PKS_KR"/>
</dbReference>
<dbReference type="CDD" id="cd08956">
    <property type="entry name" value="KR_3_FAS_SDR_x"/>
    <property type="match status" value="2"/>
</dbReference>
<feature type="region of interest" description="Disordered" evidence="7">
    <location>
        <begin position="3090"/>
        <end position="3133"/>
    </location>
</feature>
<reference evidence="11 12" key="1">
    <citation type="submission" date="2015-09" db="EMBL/GenBank/DDBJ databases">
        <title>Sorangium comparison.</title>
        <authorList>
            <person name="Zaburannyi N."/>
            <person name="Bunk B."/>
            <person name="Overmann J."/>
            <person name="Mueller R."/>
        </authorList>
    </citation>
    <scope>NUCLEOTIDE SEQUENCE [LARGE SCALE GENOMIC DNA]</scope>
    <source>
        <strain evidence="11 12">So ce26</strain>
    </source>
</reference>
<dbReference type="PROSITE" id="PS52004">
    <property type="entry name" value="KS3_2"/>
    <property type="match status" value="3"/>
</dbReference>
<dbReference type="Gene3D" id="3.90.180.10">
    <property type="entry name" value="Medium-chain alcohol dehydrogenases, catalytic domain"/>
    <property type="match status" value="2"/>
</dbReference>
<keyword evidence="3" id="KW-0808">Transferase</keyword>
<dbReference type="InterPro" id="IPR020843">
    <property type="entry name" value="ER"/>
</dbReference>
<dbReference type="InterPro" id="IPR049552">
    <property type="entry name" value="PKS_DH_N"/>
</dbReference>
<dbReference type="RefSeq" id="WP_104980970.1">
    <property type="nucleotide sequence ID" value="NZ_CP012673.1"/>
</dbReference>
<dbReference type="OrthoDB" id="5476655at2"/>
<dbReference type="InterPro" id="IPR020841">
    <property type="entry name" value="PKS_Beta-ketoAc_synthase_dom"/>
</dbReference>
<dbReference type="CDD" id="cd08952">
    <property type="entry name" value="KR_1_SDR_x"/>
    <property type="match status" value="1"/>
</dbReference>
<dbReference type="Gene3D" id="3.10.129.110">
    <property type="entry name" value="Polyketide synthase dehydratase"/>
    <property type="match status" value="2"/>
</dbReference>
<dbReference type="InterPro" id="IPR049551">
    <property type="entry name" value="PKS_DH_C"/>
</dbReference>
<dbReference type="InterPro" id="IPR041618">
    <property type="entry name" value="PKS_DE"/>
</dbReference>
<feature type="region of interest" description="N-terminal hotdog fold" evidence="6">
    <location>
        <begin position="2999"/>
        <end position="3124"/>
    </location>
</feature>
<evidence type="ECO:0000256" key="5">
    <source>
        <dbReference type="ARBA" id="ARBA00054155"/>
    </source>
</evidence>
<dbReference type="SMART" id="SM00829">
    <property type="entry name" value="PKS_ER"/>
    <property type="match status" value="2"/>
</dbReference>
<dbReference type="Pfam" id="PF08659">
    <property type="entry name" value="KR"/>
    <property type="match status" value="3"/>
</dbReference>
<dbReference type="GO" id="GO:0004312">
    <property type="term" value="F:fatty acid synthase activity"/>
    <property type="evidence" value="ECO:0007669"/>
    <property type="project" value="TreeGrafter"/>
</dbReference>
<dbReference type="Pfam" id="PF00698">
    <property type="entry name" value="Acyl_transf_1"/>
    <property type="match status" value="4"/>
</dbReference>
<dbReference type="InterPro" id="IPR014031">
    <property type="entry name" value="Ketoacyl_synth_C"/>
</dbReference>
<evidence type="ECO:0000313" key="11">
    <source>
        <dbReference type="EMBL" id="AUX42108.1"/>
    </source>
</evidence>
<feature type="domain" description="Carrier" evidence="8">
    <location>
        <begin position="1990"/>
        <end position="2065"/>
    </location>
</feature>
<dbReference type="PROSITE" id="PS00012">
    <property type="entry name" value="PHOSPHOPANTETHEINE"/>
    <property type="match status" value="3"/>
</dbReference>
<dbReference type="InterPro" id="IPR049900">
    <property type="entry name" value="PKS_mFAS_DH"/>
</dbReference>
<dbReference type="Gene3D" id="1.10.1200.10">
    <property type="entry name" value="ACP-like"/>
    <property type="match status" value="4"/>
</dbReference>
<evidence type="ECO:0008006" key="13">
    <source>
        <dbReference type="Google" id="ProtNLM"/>
    </source>
</evidence>
<dbReference type="Gene3D" id="3.40.47.10">
    <property type="match status" value="3"/>
</dbReference>
<dbReference type="InterPro" id="IPR009081">
    <property type="entry name" value="PP-bd_ACP"/>
</dbReference>
<dbReference type="PROSITE" id="PS01162">
    <property type="entry name" value="QOR_ZETA_CRYSTAL"/>
    <property type="match status" value="2"/>
</dbReference>
<sequence>MTKEYTRPQSAPLTEGDLLTLIVAHLAERLRMDARFIDVHEPFSRHGLDSRGAVDLVVDLRTALGRPLSPVVVWQHPTPDALARHLAGGADAREGQARADSAYERPGAPNEPIAIVGMACRFPGAPDVDSYWRLLSGGVDAVTEVPAGRWDMDAFYDRDPRSLGDVSTLRGGFIDDVDRFDAMFFGISPREAVSMDPQQRLMLELAWEALEDAGIVAERLKESLTGVFFGCIWDDYVTLIHQRGRGAIAQHTVTGNHRSIIANRVSYTLDLRGPSMTVDSACSSALVTIHMACESLRSGESTLALAGGVNLNIAPESTIGVHKFGGLSPDGRCFTFDARANGYVRGEGGGVVVLKRLSSAIADGDPIICVIRGSAVNNDGASNGLTGPNPLAQEAVLRTAYERAGVNPADVQYVELHGTGTQLGDPVEASALGAVLGKRRPAERPLLVGSAKTNVGHLEGAAGIVGLLKAALCLKHKQLAPNLNFETPNPHIPFAELNLKVQGALGPWPDMDRPLVCGVSSFGLGGTNAHVVLSEWASLEAELHPLAAESPEALREEVQRRLLTMTSLVGRAPLSFLCGRSAAQRSAKEHRLAVTARSFEELKQRLLGFLEHEKHVSVSAGRVDLGAAPKVVFVFAGQGAQWFGMGRALLQREPVFRTTIEQCSSFIQQNLGWSLLDELMTDRESSRLDEIDVSLPAIISIEIALAAQWRAWGVEPAFVVGHSTGEIAAAHVAGVLSIEDAMRTICAYGRIIRKLRGKGGMGLVALSWEDAGKELTGYEGRLFRAIEHSADSTVLAGEPDALDALLQALERKNVFCRRVAMDVAPHCPQVDCLRDELFDALREVRPNKAQIPIVSEVTGTALDGERFDASHWVRNFGDPALFSTAIDHLLQEGFDIFLELTPHPLALPAIESNLRRSGRRGVVLPSLRRNEDERGVMLDTLGVLYVRGAPVRWDNVYPAAFESMPLPSTAGGGKPLPPMPLLISARTDAALAAQAARLRAHLDSHLDLELVDVAYSLAATRTHFERRAVVVARDRAGILDGLDALAHGGSAALLGRSAAHGKLAILFTGQGSQRPTMGRALYDAFPVFRGALDAAAAHLDRDLDRPLRDVLFAPDGSEQAARLDQTAFTQPALFALEVALFELLQSFGLKPALLLGHSIGELVAAHVAGVLSLQDACTLVAARAKLMQALPQGGAMVTLQASEQEARDLLQAAEGRVSLAAVNGHLSTVVAGDEDAVLKIARQVEALGRKATRLRVSHAFHSPHMDGMLDDFRRVAQGLTFHPARIPIISNVTGARATDQELASPETWVRHVRDTVRFLDGVRTLHAEGARAFLELGPHPVLSALAQDALGHDEGPSPCAFLPTLRKGRDDAEAFTAALGALHAAGLTPDWNAFFAPFAPCKVPLPTYTFQRERFWLDASTAHAASATPAAALEGRFWQAVESGDIDTLSSELHVDGDEQRAALALVLPTLSSFRHKRQEQSTVDAWRYRVTWKPLTTAATPADLAGTWLLVVPSALGDDALLATLTEALTRRGARVLALRVSDIHIGRSALVEHLREALAETAPLRGVLSLLALDEHRLADRSALPAGLALSLALVQGLDDLAIEAPLWLFTRGAVSIGHSDPITHPTQAMIWGLGRVVGLEHPERWGGLVDVSAGVDESAVGRLLPALAQRHDEDQLALRPAGLYARRIVRAPLGDAPPAREFRPRGTILITGGTGALGAHVARWLARQGAEHLILISRRGAEAPGASELHAELNALGVRTTLAACDVADRSALQALLDSIPSDCPLTAVFHTAGARDDGLIGDMTPERIERVLAPKLDSALHLHELTKNSALDAFVLYASLSGVLGNPGQANYAAANAFLDALAEHRRSLGLTATSVAWGGWGGGGMATERVAAQLQQRGLLQMAPSLALAALAQALQQDETTITVADIDWSRFAPAFSVARQRPLLRDLPEAQRALQASEGASSEHGPATGLLDELRSRSESEQLDLLATLVRGETATVLGHAEASHVDPDKGFMDLGLDSLMTVELRRRLQKATGVKLPPTLAFDHPSPHRVAFFLRDSLARAFGTRLSAERDGAALPAPGATSDSDEPIAIVGMALRLPGGIGDVDALWDFLHQGRDAVEPIPPTRWDAGALYDPDPDAKAKSYVRHAAMLDQVDLFDPGFFGISPREAKHIDPQHRLLLEAAWQALEEAGIVPSTLKDSPTGVFVGIGASEYAPREPGAEDSEAYIVQGTYASFAAGRLAFTLGLQGPALSVDTACSSSLVALHLACQALRRDECNLALAAGASVMVSPETFVLLSRLRALAPDGRSKTFSASADGYGRGEGVIVLALERLRDALAQGRRVLAVVRGTAVNHDGASSGITAPNGTSQKKVLRAALHDARIAPADVDVVECHGTGTSLGDPIEVQALAAVYGEGRSAEKPLFLGAVKTNVGHLEAAAGLAGVAKIVASLLHNALPPTLHTTPRNPLIAWDALAVAVVDATRPWVRHADGRPRRAGVSAFGLSGTNAHVILEEAPAIARVEPAASQPASEPLPAAWPVLLSAKSEAAVRAQAKRLRDHLLAKSELALADVAYSLATTRAHFEQRAALLVKGRDELLSALDSLAQGHSAAVLGRSGAPGKLAVLFTGQGSQRPTMGRALYDAFPVFRDALDTVAAHLDRDLDRPLRDVLFAPDGSEQAARLDQTAFTQPALFALEVALFQLLQSFGLKPALLLGHSIGELVAAHVAGVLSLQDACTLVAARAKLMQALPQGGAMVTLRASEEEVRDLLQPYDGRASLAALNGPLSTVVAGDEDAVVEIARQAEALGRKTTRLRVSHAFHSPHMDGMLDDFRRVAQSLTYHPARIPIISNVTGARATDHELASPDYWVRHVRHTVRFLDGVRALHAEGARVFLELGPHAVLSALAQDALGQDEGTSPCAFLPTLRKGRDDAEAFTAALGALHAAGLTPDWSAFFAPFAPRKVSLPTYAFQRERFWLDASKAHAADVASAGLTSTDHPLLGAGVPLADRDGFLFTGRLSLSEHPWLADHVVFGTPILPGTAFLELALFVAGRVGLDTVEELTLETPLALPSEGALLVQVSVGPLDDAGRRPLSLHSRPQGAPQDAPWTRHASGSLAPATPSPSFDLHDWPPSGATQVDTQGLYATLESAGLAYGPQFQGLRSVWRRGDELFAEAQLPDAAKKDAARFALHPALLDSALHALALDDERAPGVALPFSWGGVSLRAVGATTLRVRFHRPKGETAGSLVLADAAGGPIASVQALATRITSAEQLRTPGASHHDALFRVDWSELPSPTSPSGAPSAVLLGIGGLDLAPEVPLARVADLAALQSALDQGASPPGLVVVPFMARTADDLIQSAHSITARALALLQAWLADERLASSRLVLLTRRAIAARADEDVKDLAHAPLWGLARSAQSEHPELPLFLVDLDLSEASQHTLLAALETGERQLALRNGKPFIPRLANARSKDELIAPDASNWRLHIPTKGNFDALTLVDAPLARAPLAHGQVRVAVHAAGLNFRDVLDTLGLYPGDAGPLGGEGAGIVTEVGPGVSRYTVGDRVMGIFGAAFGPTAIADARMICPIPHAWSFAQAASVPIIYLTAYYGLVDLGHLKPNQRVLIHAAAGGVGTAAVQLARHLGAEVFATASAGKWSALRALGFDDAHLASSRDLDFEQHFLRSTHGRGVDVVLDCLAREFVDASLRLMPSGGRFVEMGKTDIREPDAVGVAYPGVVYRAFDLIEAGPDRIEQMLAELLSLFERGALRPPPITSWDIRHAPQAFRALAQARHVGKFVLTIPRPIDPEGTVLITGGTGTLGALVARHLVARHGAKHLLLTSRQGAHAPGAEASRTELEALGASVTLAACDAADPRALQALLDSIPSAHPLTAVVHAAGALDDGLLGAMSPERIDRVFAPKLDAAWHLHELTQDKPLAAFVLFSSAAGVLGSPGQSNYAAANAFLDALAHHRRAHGLPASSLAWGYWAERSRMTEHLSAADVSRMRRAGVRPLATDEALSLFDAALLRPEPALVPARFDVNALGANADEVPPLFQRLVRARVARKAASNTALASSLSQRLSSLPPAESERFLLDLVRTEAATVLGLASFESLDPHRPLQELGLDSLIALELRGRLAAATGLRLQPTLLFDYPTPAALSRFFTTQFFGETTDRPAAPLTPAGSEDPIAIVSMSCRFPGDVRTPEDLWKLLLDGKDAISSFPQNRGWSLDALDAPGRFPVREGGFVYDADAFDPAFFGISPREALAIDPQQRLLLEISWEALERAGIDPASLQGSQSGVFVGIIHNDYGAWLMNGTDEHKGFAATGSTASVASGRIAYTFGFQGPAISVDTACSSSLVAVHLACQALRHGECSLALAGGVTVLATPAVFVAFDSESAGAPDGRCKAFSAEANGAGWAEGAGMLLLERLSDAVRNGHPVLAVLRGSAVNQDGRSQGLTAPNGPAQERVIRQALDSARLTPKDIDAVEAHGTGTTLGDPIEAQAILATYGESHSQDSPLWLGSLKSNMGHTQAAAGVGSVIKMVLALQHGLLPKTLHAKNPSPHIDWSPGTVKLLDEPVVWKTNGHPRRAGVSSFGFSGTNAHVILEEAPAIARAESAAAQPASEPLPAAWPVLLSAKSEAALRAQAARLRDHLQAHPDLELADVAYSLATTRAHFERRAVVVAKDRDEATFALDAFEQGSPAHHVAHGEARVAGKLVFVFPGQGSQWPGMAQQLLTTSDAFRAQVEACARAFAPHLGWSLLAVLRGDEGAPSLERIEVVQPALFTVMVSLAALWRSRGIEPDAVVGHSQGELAAAYVAGALSLDDAAKVVARRSRLLSTLSGQGAMAAVERPPAALEPYLARFGRRLSIAAINSPSATTVSGEPDAIDHLLRLLKAEQIFALKLRVDVASHGAQIEGMREQLLEELREIEPRESRIPFYSTVRGEKLAGTELGAAYWYDNLLRPVRFADATQLLLDDAHRFFVEVSPHPVLMLPLEETLEASGLPTAVLGSLWQDEGDLSRFLASLGELYARGYAVDWRAFFEPLRPRRVALPTYAFQRERFWLDAPTAHADVASAGLTSADHPLLGAAVRLADTDAFLFTGRLSLQSHPWLAEHAAFGIPILPGTAFLELALLAADRVGLDTVEEVTLEAPLALPSQGTILIQISVGPMDEAGRRSLSLHGRPEDAPQDAPWTRHASGSLAKAAPSLSFDLHEWPPPGATPVDTQGLYAALESAGLAYGPQFQGLRSVWKRGDELFAEAKLPDAAAKDAARFALHPALLDSALHALALEDERTPGVALPFSWSGVSLRSVGATTLRVRFHRPNGKSSVSLLLADAAGEPLASVQALATRITSQEQLRTQGASLHDALFRVDWSELPSPTSSSEAPNGVLLGTGGLDLALQAPLARYDGLAALRSALDQGASPPGLVVVPFIDSPSGDLIESAHNSTARALALLQAWLDDERLASSRLVLLTRQAIATHPDEDVLDLPHAPLWGLVRTAQSEHPELPLFLVDLDLGQASERALLGALDTGERQLALRHGKCLVPRLVNARSTEALIAPNVSTWSLHIPTKGTFDSLALVDAPLARAPLAQGQVRVAVHAAGLNFRDVLNTLGMLPDNAGPLGGEGAGIVTEVGPGVSRYTVGDRVMGIFRGGFGPTVVADARMICPIPDAWSFVQAASVPVVFLTAYYGLVDVGHLKPNQRVLIHAAAGGVGTAAVQLARHLGAEVFATASPGKWDALRALGFDDAHLASSRDLEFEQHFLRSTRGRGMDVVLNALAREFVDASLRLLPSGGSFVEMGKTDIREPDAVGLAYPGVVYRAFDLLEAGPDRIQEMLAELLDLFERGVLRPPPITSWDIRHAPQAFRALAQARHIGKFVLTVPRPIDPEGTILVTGGTGTLGALIARHLVANRGAKHLLLTSRKGASAPGAEALRSELEALGAAVTLARCDAADPRALQALLDSIPSAHPLTAVVHAAGALDDGLISAMSPERIDRVFAPKLDAAWHLHQLTQDKPLAAFVLFSSASGVLGGMGQSNYAAANAFLDALAHHRRVHGLPASSLAWGHWAERSGMTRHLSGVDTARMRRAGLRSIASDEGLALFDMALGRPEPALVPARFDMNALGAKADGLPSMFQGLVRARVARKVASNNALAASLTQRLASLPPTDRERMLLDLVRAEAAIVLGLASFESLDPRRPLQELGLDSLMAIELRNRLAAATGLRLQATLLFDHPTPAALATLLLGKLLQHEAADPRPLAAELDRLEATLSAIAVDAQARPKIILRLQSWLSKWSDAQAADAGPILGKDFKSATKEELFAAFDEAFGGLGK</sequence>
<feature type="region of interest" description="Disordered" evidence="7">
    <location>
        <begin position="5164"/>
        <end position="5184"/>
    </location>
</feature>
<dbReference type="SMART" id="SM00823">
    <property type="entry name" value="PKS_PP"/>
    <property type="match status" value="4"/>
</dbReference>
<dbReference type="InterPro" id="IPR036291">
    <property type="entry name" value="NAD(P)-bd_dom_sf"/>
</dbReference>
<dbReference type="InterPro" id="IPR020807">
    <property type="entry name" value="PKS_DH"/>
</dbReference>
<dbReference type="Pfam" id="PF00550">
    <property type="entry name" value="PP-binding"/>
    <property type="match status" value="4"/>
</dbReference>
<dbReference type="Pfam" id="PF22953">
    <property type="entry name" value="SpnB_Rossmann"/>
    <property type="match status" value="2"/>
</dbReference>
<dbReference type="Pfam" id="PF18369">
    <property type="entry name" value="PKS_DE"/>
    <property type="match status" value="1"/>
</dbReference>
<evidence type="ECO:0000256" key="3">
    <source>
        <dbReference type="ARBA" id="ARBA00022679"/>
    </source>
</evidence>
<dbReference type="Gene3D" id="3.40.50.720">
    <property type="entry name" value="NAD(P)-binding Rossmann-like Domain"/>
    <property type="match status" value="3"/>
</dbReference>
<evidence type="ECO:0000256" key="4">
    <source>
        <dbReference type="ARBA" id="ARBA00023268"/>
    </source>
</evidence>
<dbReference type="FunFam" id="3.90.180.10:FF:000032">
    <property type="entry name" value="Probable polyketide synthase pks1"/>
    <property type="match status" value="2"/>
</dbReference>
<dbReference type="Pfam" id="PF13602">
    <property type="entry name" value="ADH_zinc_N_2"/>
    <property type="match status" value="2"/>
</dbReference>
<feature type="domain" description="Carrier" evidence="8">
    <location>
        <begin position="4083"/>
        <end position="4158"/>
    </location>
</feature>
<proteinExistence type="predicted"/>
<feature type="domain" description="Ketosynthase family 3 (KS3)" evidence="9">
    <location>
        <begin position="2092"/>
        <end position="2518"/>
    </location>
</feature>
<dbReference type="InterPro" id="IPR018201">
    <property type="entry name" value="Ketoacyl_synth_AS"/>
</dbReference>
<dbReference type="InterPro" id="IPR016036">
    <property type="entry name" value="Malonyl_transacylase_ACP-bd"/>
</dbReference>
<dbReference type="PROSITE" id="PS52019">
    <property type="entry name" value="PKS_MFAS_DH"/>
    <property type="match status" value="2"/>
</dbReference>
<protein>
    <recommendedName>
        <fullName evidence="13">Polyketide synthase</fullName>
    </recommendedName>
</protein>
<dbReference type="InterPro" id="IPR016039">
    <property type="entry name" value="Thiolase-like"/>
</dbReference>
<dbReference type="InterPro" id="IPR042104">
    <property type="entry name" value="PKS_dehydratase_sf"/>
</dbReference>
<evidence type="ECO:0000259" key="10">
    <source>
        <dbReference type="PROSITE" id="PS52019"/>
    </source>
</evidence>
<feature type="active site" description="Proton acceptor; for dehydratase activity" evidence="6">
    <location>
        <position position="5105"/>
    </location>
</feature>
<dbReference type="Pfam" id="PF14765">
    <property type="entry name" value="PS-DH"/>
    <property type="match status" value="2"/>
</dbReference>
<dbReference type="SUPFAM" id="SSF51735">
    <property type="entry name" value="NAD(P)-binding Rossmann-fold domains"/>
    <property type="match status" value="8"/>
</dbReference>
<dbReference type="Pfam" id="PF16197">
    <property type="entry name" value="KAsynt_C_assoc"/>
    <property type="match status" value="2"/>
</dbReference>
<dbReference type="InterPro" id="IPR036736">
    <property type="entry name" value="ACP-like_sf"/>
</dbReference>
<comment type="function">
    <text evidence="5">Involved in production of the polyketide antibiotic thailandamide.</text>
</comment>
<feature type="domain" description="Ketosynthase family 3 (KS3)" evidence="9">
    <location>
        <begin position="110"/>
        <end position="535"/>
    </location>
</feature>
<dbReference type="Gene3D" id="6.10.140.1830">
    <property type="match status" value="1"/>
</dbReference>
<dbReference type="Proteomes" id="UP000238348">
    <property type="component" value="Chromosome"/>
</dbReference>
<dbReference type="GO" id="GO:0031177">
    <property type="term" value="F:phosphopantetheine binding"/>
    <property type="evidence" value="ECO:0007669"/>
    <property type="project" value="InterPro"/>
</dbReference>
<dbReference type="FunFam" id="3.40.47.10:FF:000019">
    <property type="entry name" value="Polyketide synthase type I"/>
    <property type="match status" value="3"/>
</dbReference>
<feature type="domain" description="Ketosynthase family 3 (KS3)" evidence="9">
    <location>
        <begin position="4176"/>
        <end position="4597"/>
    </location>
</feature>
<dbReference type="InterPro" id="IPR055123">
    <property type="entry name" value="SpnB-like_Rossmann"/>
</dbReference>
<dbReference type="SMART" id="SM00827">
    <property type="entry name" value="PKS_AT"/>
    <property type="match status" value="4"/>
</dbReference>
<dbReference type="InterPro" id="IPR001227">
    <property type="entry name" value="Ac_transferase_dom_sf"/>
</dbReference>
<dbReference type="PANTHER" id="PTHR43775">
    <property type="entry name" value="FATTY ACID SYNTHASE"/>
    <property type="match status" value="1"/>
</dbReference>
<dbReference type="SMART" id="SM00822">
    <property type="entry name" value="PKS_KR"/>
    <property type="match status" value="3"/>
</dbReference>
<dbReference type="SMART" id="SM00825">
    <property type="entry name" value="PKS_KS"/>
    <property type="match status" value="3"/>
</dbReference>
<feature type="domain" description="Carrier" evidence="8">
    <location>
        <begin position="6157"/>
        <end position="6232"/>
    </location>
</feature>
<dbReference type="SUPFAM" id="SSF55048">
    <property type="entry name" value="Probable ACP-binding domain of malonyl-CoA ACP transacylase"/>
    <property type="match status" value="4"/>
</dbReference>
<dbReference type="Pfam" id="PF08240">
    <property type="entry name" value="ADH_N"/>
    <property type="match status" value="2"/>
</dbReference>
<dbReference type="Pfam" id="PF00109">
    <property type="entry name" value="ketoacyl-synt"/>
    <property type="match status" value="3"/>
</dbReference>
<dbReference type="InterPro" id="IPR006162">
    <property type="entry name" value="Ppantetheine_attach_site"/>
</dbReference>
<feature type="region of interest" description="C-terminal hotdog fold" evidence="6">
    <location>
        <begin position="3136"/>
        <end position="3274"/>
    </location>
</feature>
<feature type="active site" description="Proton acceptor; for dehydratase activity" evidence="6">
    <location>
        <position position="3031"/>
    </location>
</feature>
<feature type="region of interest" description="N-terminal hotdog fold" evidence="6">
    <location>
        <begin position="5073"/>
        <end position="5198"/>
    </location>
</feature>
<feature type="domain" description="PKS/mFAS DH" evidence="10">
    <location>
        <begin position="5073"/>
        <end position="5348"/>
    </location>
</feature>
<dbReference type="InterPro" id="IPR014030">
    <property type="entry name" value="Ketoacyl_synth_N"/>
</dbReference>
<feature type="region of interest" description="C-terminal hotdog fold" evidence="6">
    <location>
        <begin position="5210"/>
        <end position="5348"/>
    </location>
</feature>
<evidence type="ECO:0000313" key="12">
    <source>
        <dbReference type="Proteomes" id="UP000238348"/>
    </source>
</evidence>
<feature type="active site" description="Proton donor; for dehydratase activity" evidence="6">
    <location>
        <position position="3197"/>
    </location>
</feature>
<feature type="domain" description="PKS/mFAS DH" evidence="10">
    <location>
        <begin position="2999"/>
        <end position="3274"/>
    </location>
</feature>
<dbReference type="Pfam" id="PF02801">
    <property type="entry name" value="Ketoacyl-synt_C"/>
    <property type="match status" value="3"/>
</dbReference>
<dbReference type="SUPFAM" id="SSF52151">
    <property type="entry name" value="FabD/lysophospholipase-like"/>
    <property type="match status" value="4"/>
</dbReference>
<dbReference type="InterPro" id="IPR057326">
    <property type="entry name" value="KR_dom"/>
</dbReference>
<dbReference type="InterPro" id="IPR016035">
    <property type="entry name" value="Acyl_Trfase/lysoPLipase"/>
</dbReference>
<dbReference type="SUPFAM" id="SSF50129">
    <property type="entry name" value="GroES-like"/>
    <property type="match status" value="2"/>
</dbReference>
<evidence type="ECO:0000256" key="7">
    <source>
        <dbReference type="SAM" id="MobiDB-lite"/>
    </source>
</evidence>
<keyword evidence="2" id="KW-0597">Phosphoprotein</keyword>
<dbReference type="SMART" id="SM00826">
    <property type="entry name" value="PKS_DH"/>
    <property type="match status" value="2"/>
</dbReference>
<evidence type="ECO:0000256" key="2">
    <source>
        <dbReference type="ARBA" id="ARBA00022553"/>
    </source>
</evidence>
<dbReference type="FunFam" id="3.40.366.10:FF:000002">
    <property type="entry name" value="Probable polyketide synthase 2"/>
    <property type="match status" value="3"/>
</dbReference>
<keyword evidence="4" id="KW-0511">Multifunctional enzyme</keyword>
<dbReference type="SUPFAM" id="SSF53901">
    <property type="entry name" value="Thiolase-like"/>
    <property type="match status" value="3"/>
</dbReference>
<feature type="domain" description="Carrier" evidence="8">
    <location>
        <begin position="13"/>
        <end position="90"/>
    </location>
</feature>
<dbReference type="SMART" id="SM01294">
    <property type="entry name" value="PKS_PP_betabranch"/>
    <property type="match status" value="2"/>
</dbReference>
<dbReference type="FunFam" id="3.40.50.720:FF:000209">
    <property type="entry name" value="Polyketide synthase Pks12"/>
    <property type="match status" value="2"/>
</dbReference>
<evidence type="ECO:0000256" key="1">
    <source>
        <dbReference type="ARBA" id="ARBA00022450"/>
    </source>
</evidence>
<name>A0A2L0ES06_SORCE</name>
<evidence type="ECO:0000259" key="8">
    <source>
        <dbReference type="PROSITE" id="PS50075"/>
    </source>
</evidence>
<dbReference type="GO" id="GO:0004315">
    <property type="term" value="F:3-oxoacyl-[acyl-carrier-protein] synthase activity"/>
    <property type="evidence" value="ECO:0007669"/>
    <property type="project" value="InterPro"/>
</dbReference>
<accession>A0A2L0ES06</accession>
<dbReference type="PROSITE" id="PS00606">
    <property type="entry name" value="KS3_1"/>
    <property type="match status" value="3"/>
</dbReference>
<dbReference type="InterPro" id="IPR032821">
    <property type="entry name" value="PKS_assoc"/>
</dbReference>
<keyword evidence="1" id="KW-0596">Phosphopantetheine</keyword>
<dbReference type="Pfam" id="PF21089">
    <property type="entry name" value="PKS_DH_N"/>
    <property type="match status" value="2"/>
</dbReference>
<dbReference type="FunFam" id="1.10.1200.10:FF:000007">
    <property type="entry name" value="Probable polyketide synthase pks17"/>
    <property type="match status" value="2"/>
</dbReference>
<feature type="active site" description="Proton donor; for dehydratase activity" evidence="6">
    <location>
        <position position="5271"/>
    </location>
</feature>
<evidence type="ECO:0000259" key="9">
    <source>
        <dbReference type="PROSITE" id="PS52004"/>
    </source>
</evidence>
<dbReference type="CDD" id="cd05195">
    <property type="entry name" value="enoyl_red"/>
    <property type="match status" value="2"/>
</dbReference>
<dbReference type="GO" id="GO:0016491">
    <property type="term" value="F:oxidoreductase activity"/>
    <property type="evidence" value="ECO:0007669"/>
    <property type="project" value="InterPro"/>
</dbReference>
<dbReference type="PROSITE" id="PS50075">
    <property type="entry name" value="CARRIER"/>
    <property type="match status" value="4"/>
</dbReference>
<dbReference type="Gene3D" id="3.40.366.10">
    <property type="entry name" value="Malonyl-Coenzyme A Acyl Carrier Protein, domain 2"/>
    <property type="match status" value="4"/>
</dbReference>
<dbReference type="InterPro" id="IPR011032">
    <property type="entry name" value="GroES-like_sf"/>
</dbReference>
<dbReference type="EMBL" id="CP012673">
    <property type="protein sequence ID" value="AUX42108.1"/>
    <property type="molecule type" value="Genomic_DNA"/>
</dbReference>
<dbReference type="CDD" id="cd00833">
    <property type="entry name" value="PKS"/>
    <property type="match status" value="3"/>
</dbReference>
<dbReference type="Pfam" id="PF22621">
    <property type="entry name" value="CurL-like_PKS_C"/>
    <property type="match status" value="2"/>
</dbReference>
<dbReference type="GO" id="GO:0006633">
    <property type="term" value="P:fatty acid biosynthetic process"/>
    <property type="evidence" value="ECO:0007669"/>
    <property type="project" value="InterPro"/>
</dbReference>
<dbReference type="Gene3D" id="3.40.50.11460">
    <property type="match status" value="2"/>
</dbReference>
<dbReference type="InterPro" id="IPR050091">
    <property type="entry name" value="PKS_NRPS_Biosynth_Enz"/>
</dbReference>
<dbReference type="InterPro" id="IPR014043">
    <property type="entry name" value="Acyl_transferase_dom"/>
</dbReference>
<evidence type="ECO:0000256" key="6">
    <source>
        <dbReference type="PROSITE-ProRule" id="PRU01363"/>
    </source>
</evidence>
<organism evidence="11 12">
    <name type="scientific">Sorangium cellulosum</name>
    <name type="common">Polyangium cellulosum</name>
    <dbReference type="NCBI Taxonomy" id="56"/>
    <lineage>
        <taxon>Bacteria</taxon>
        <taxon>Pseudomonadati</taxon>
        <taxon>Myxococcota</taxon>
        <taxon>Polyangia</taxon>
        <taxon>Polyangiales</taxon>
        <taxon>Polyangiaceae</taxon>
        <taxon>Sorangium</taxon>
    </lineage>
</organism>
<dbReference type="Gene3D" id="3.30.70.3290">
    <property type="match status" value="4"/>
</dbReference>
<dbReference type="InterPro" id="IPR013154">
    <property type="entry name" value="ADH-like_N"/>
</dbReference>
<dbReference type="GO" id="GO:0008270">
    <property type="term" value="F:zinc ion binding"/>
    <property type="evidence" value="ECO:0007669"/>
    <property type="project" value="InterPro"/>
</dbReference>
<dbReference type="InterPro" id="IPR002364">
    <property type="entry name" value="Quin_OxRdtase/zeta-crystal_CS"/>
</dbReference>
<gene>
    <name evidence="11" type="ORF">SOCE26_035350</name>
</gene>